<evidence type="ECO:0000313" key="4">
    <source>
        <dbReference type="Proteomes" id="UP000184330"/>
    </source>
</evidence>
<protein>
    <recommendedName>
        <fullName evidence="2">2EXR domain-containing protein</fullName>
    </recommendedName>
</protein>
<dbReference type="PANTHER" id="PTHR35910">
    <property type="entry name" value="2EXR DOMAIN-CONTAINING PROTEIN"/>
    <property type="match status" value="1"/>
</dbReference>
<gene>
    <name evidence="3" type="ORF">PAC_13984</name>
</gene>
<feature type="region of interest" description="Disordered" evidence="1">
    <location>
        <begin position="24"/>
        <end position="45"/>
    </location>
</feature>
<sequence length="416" mass="48219">MSSPTNTPERKALVEVSHNVVKLPTKNKALAPRAKSQPRRRKAVPKTILKTEPSQSEWVPLTEFTLFKKLPVEIRQLIWKLALPRTTVHELRWKFSHDFPNSRIRRDFHYGEVPVVVARCPALMQTCTEAREVGLKIFTTMMARKDIKVAVGEKIDPKDAFKLNVRGLVNNYIPEDHPDLVPNESWDDDPIRKVLPISVPKLNYFDLENDILYANWETWSARFDRDSKYGFVFPHRDFESHITQEDSDNIRHLAIDYRILTGGNENKYRQKPGYNALEWQLDALTDRGKFSNLEKLTIVITDHGSLRGLKQLPKGIGYTYQGPVTFADDADLGPYYRDKHRKGPRWFGPWENIATDFGIDPKTLDEDGPAVVKAAIAAEKDIVLDELEKLRKKYPEKKFPDVNWVYSFRNGRFRLH</sequence>
<evidence type="ECO:0000313" key="3">
    <source>
        <dbReference type="EMBL" id="CZR64087.1"/>
    </source>
</evidence>
<accession>A0A1L7XGL0</accession>
<dbReference type="Pfam" id="PF20150">
    <property type="entry name" value="2EXR"/>
    <property type="match status" value="1"/>
</dbReference>
<organism evidence="3 4">
    <name type="scientific">Phialocephala subalpina</name>
    <dbReference type="NCBI Taxonomy" id="576137"/>
    <lineage>
        <taxon>Eukaryota</taxon>
        <taxon>Fungi</taxon>
        <taxon>Dikarya</taxon>
        <taxon>Ascomycota</taxon>
        <taxon>Pezizomycotina</taxon>
        <taxon>Leotiomycetes</taxon>
        <taxon>Helotiales</taxon>
        <taxon>Mollisiaceae</taxon>
        <taxon>Phialocephala</taxon>
        <taxon>Phialocephala fortinii species complex</taxon>
    </lineage>
</organism>
<evidence type="ECO:0000256" key="1">
    <source>
        <dbReference type="SAM" id="MobiDB-lite"/>
    </source>
</evidence>
<dbReference type="AlphaFoldDB" id="A0A1L7XGL0"/>
<evidence type="ECO:0000259" key="2">
    <source>
        <dbReference type="Pfam" id="PF20150"/>
    </source>
</evidence>
<dbReference type="EMBL" id="FJOG01000025">
    <property type="protein sequence ID" value="CZR64087.1"/>
    <property type="molecule type" value="Genomic_DNA"/>
</dbReference>
<reference evidence="3 4" key="1">
    <citation type="submission" date="2016-03" db="EMBL/GenBank/DDBJ databases">
        <authorList>
            <person name="Ploux O."/>
        </authorList>
    </citation>
    <scope>NUCLEOTIDE SEQUENCE [LARGE SCALE GENOMIC DNA]</scope>
    <source>
        <strain evidence="3 4">UAMH 11012</strain>
    </source>
</reference>
<name>A0A1L7XGL0_9HELO</name>
<dbReference type="PANTHER" id="PTHR35910:SF6">
    <property type="entry name" value="2EXR DOMAIN-CONTAINING PROTEIN"/>
    <property type="match status" value="1"/>
</dbReference>
<feature type="domain" description="2EXR" evidence="2">
    <location>
        <begin position="64"/>
        <end position="142"/>
    </location>
</feature>
<keyword evidence="4" id="KW-1185">Reference proteome</keyword>
<dbReference type="InterPro" id="IPR045518">
    <property type="entry name" value="2EXR"/>
</dbReference>
<proteinExistence type="predicted"/>
<dbReference type="Proteomes" id="UP000184330">
    <property type="component" value="Unassembled WGS sequence"/>
</dbReference>
<dbReference type="OrthoDB" id="3505792at2759"/>